<keyword evidence="1" id="KW-0812">Transmembrane</keyword>
<name>A0ABZ1E0B7_9RHOB</name>
<evidence type="ECO:0000256" key="1">
    <source>
        <dbReference type="SAM" id="Phobius"/>
    </source>
</evidence>
<dbReference type="EMBL" id="CP135443">
    <property type="protein sequence ID" value="WRY33157.1"/>
    <property type="molecule type" value="Genomic_DNA"/>
</dbReference>
<sequence length="52" mass="5344">MPLPTFLLLILAVLVAAGATLWFAISAGIPAPAVALVLLGCVGVARLMERIE</sequence>
<evidence type="ECO:0000313" key="2">
    <source>
        <dbReference type="EMBL" id="WRY33157.1"/>
    </source>
</evidence>
<accession>A0ABZ1E0B7</accession>
<keyword evidence="1" id="KW-1133">Transmembrane helix</keyword>
<dbReference type="Proteomes" id="UP001623290">
    <property type="component" value="Chromosome"/>
</dbReference>
<organism evidence="2 3">
    <name type="scientific">Thioclava litoralis</name>
    <dbReference type="NCBI Taxonomy" id="3076557"/>
    <lineage>
        <taxon>Bacteria</taxon>
        <taxon>Pseudomonadati</taxon>
        <taxon>Pseudomonadota</taxon>
        <taxon>Alphaproteobacteria</taxon>
        <taxon>Rhodobacterales</taxon>
        <taxon>Paracoccaceae</taxon>
        <taxon>Thioclava</taxon>
    </lineage>
</organism>
<gene>
    <name evidence="2" type="ORF">RPE78_10690</name>
</gene>
<evidence type="ECO:0000313" key="3">
    <source>
        <dbReference type="Proteomes" id="UP001623290"/>
    </source>
</evidence>
<feature type="transmembrane region" description="Helical" evidence="1">
    <location>
        <begin position="28"/>
        <end position="48"/>
    </location>
</feature>
<protein>
    <submittedName>
        <fullName evidence="2">Uncharacterized protein</fullName>
    </submittedName>
</protein>
<reference evidence="2 3" key="1">
    <citation type="submission" date="2023-09" db="EMBL/GenBank/DDBJ databases">
        <title>Thioclava shenzhenensis sp. nov., a multidrug resistant bacteria-antagonizing species isolated from coastal seawater.</title>
        <authorList>
            <person name="Long M."/>
        </authorList>
    </citation>
    <scope>NUCLEOTIDE SEQUENCE [LARGE SCALE GENOMIC DNA]</scope>
    <source>
        <strain evidence="2 3">FTW29</strain>
    </source>
</reference>
<dbReference type="RefSeq" id="WP_339106965.1">
    <property type="nucleotide sequence ID" value="NZ_CP135443.1"/>
</dbReference>
<keyword evidence="3" id="KW-1185">Reference proteome</keyword>
<proteinExistence type="predicted"/>
<keyword evidence="1" id="KW-0472">Membrane</keyword>